<comment type="caution">
    <text evidence="2">The sequence shown here is derived from an EMBL/GenBank/DDBJ whole genome shotgun (WGS) entry which is preliminary data.</text>
</comment>
<protein>
    <submittedName>
        <fullName evidence="2">Uncharacterized protein</fullName>
    </submittedName>
</protein>
<gene>
    <name evidence="2" type="ORF">V1477_010560</name>
</gene>
<evidence type="ECO:0000313" key="3">
    <source>
        <dbReference type="Proteomes" id="UP001607303"/>
    </source>
</evidence>
<organism evidence="2 3">
    <name type="scientific">Vespula maculifrons</name>
    <name type="common">Eastern yellow jacket</name>
    <name type="synonym">Wasp</name>
    <dbReference type="NCBI Taxonomy" id="7453"/>
    <lineage>
        <taxon>Eukaryota</taxon>
        <taxon>Metazoa</taxon>
        <taxon>Ecdysozoa</taxon>
        <taxon>Arthropoda</taxon>
        <taxon>Hexapoda</taxon>
        <taxon>Insecta</taxon>
        <taxon>Pterygota</taxon>
        <taxon>Neoptera</taxon>
        <taxon>Endopterygota</taxon>
        <taxon>Hymenoptera</taxon>
        <taxon>Apocrita</taxon>
        <taxon>Aculeata</taxon>
        <taxon>Vespoidea</taxon>
        <taxon>Vespidae</taxon>
        <taxon>Vespinae</taxon>
        <taxon>Vespula</taxon>
    </lineage>
</organism>
<feature type="region of interest" description="Disordered" evidence="1">
    <location>
        <begin position="199"/>
        <end position="222"/>
    </location>
</feature>
<evidence type="ECO:0000256" key="1">
    <source>
        <dbReference type="SAM" id="MobiDB-lite"/>
    </source>
</evidence>
<accession>A0ABD2C2A3</accession>
<reference evidence="2 3" key="1">
    <citation type="journal article" date="2024" name="Ann. Entomol. Soc. Am.">
        <title>Genomic analyses of the southern and eastern yellowjacket wasps (Hymenoptera: Vespidae) reveal evolutionary signatures of social life.</title>
        <authorList>
            <person name="Catto M.A."/>
            <person name="Caine P.B."/>
            <person name="Orr S.E."/>
            <person name="Hunt B.G."/>
            <person name="Goodisman M.A.D."/>
        </authorList>
    </citation>
    <scope>NUCLEOTIDE SEQUENCE [LARGE SCALE GENOMIC DNA]</scope>
    <source>
        <strain evidence="2">232</strain>
        <tissue evidence="2">Head and thorax</tissue>
    </source>
</reference>
<dbReference type="AlphaFoldDB" id="A0ABD2C2A3"/>
<dbReference type="EMBL" id="JAYRBN010000061">
    <property type="protein sequence ID" value="KAL2739171.1"/>
    <property type="molecule type" value="Genomic_DNA"/>
</dbReference>
<name>A0ABD2C2A3_VESMC</name>
<dbReference type="Proteomes" id="UP001607303">
    <property type="component" value="Unassembled WGS sequence"/>
</dbReference>
<sequence length="274" mass="31245">MPSEGPPLRTRDSNFSVLIRVVPVRRANVHERKNNVGATMKREDRIIGKVQFAVPTTTPRIPEGRDDLRMIQGWLYVEERSRYVTERRPHRATACERKRNYLQLAVLALPYTSRGLDVALNALRLFVFPLVPPYTLHRNESSISGISPFAVTRKRFENESCRDDERVDKPQSWKVSRVRYPPLRQGLFVRKMPAEESAFRGSSRLDEGQDNPIGSEIPRERKDTGGKRIIGLPYAFHSSSGEPIIIDNTAQNALTLTVNCYAIAIVWFRSATVT</sequence>
<proteinExistence type="predicted"/>
<evidence type="ECO:0000313" key="2">
    <source>
        <dbReference type="EMBL" id="KAL2739171.1"/>
    </source>
</evidence>
<keyword evidence="3" id="KW-1185">Reference proteome</keyword>